<keyword evidence="5 9" id="KW-0863">Zinc-finger</keyword>
<proteinExistence type="inferred from homology"/>
<keyword evidence="3" id="KW-0479">Metal-binding</keyword>
<evidence type="ECO:0000256" key="5">
    <source>
        <dbReference type="ARBA" id="ARBA00022771"/>
    </source>
</evidence>
<comment type="caution">
    <text evidence="12">The sequence shown here is derived from an EMBL/GenBank/DDBJ whole genome shotgun (WGS) entry which is preliminary data.</text>
</comment>
<dbReference type="PANTHER" id="PTHR16515">
    <property type="entry name" value="PR DOMAIN ZINC FINGER PROTEIN"/>
    <property type="match status" value="1"/>
</dbReference>
<feature type="domain" description="C2H2-type" evidence="10">
    <location>
        <begin position="275"/>
        <end position="302"/>
    </location>
</feature>
<evidence type="ECO:0000256" key="2">
    <source>
        <dbReference type="ARBA" id="ARBA00006991"/>
    </source>
</evidence>
<keyword evidence="8" id="KW-0539">Nucleus</keyword>
<evidence type="ECO:0000256" key="3">
    <source>
        <dbReference type="ARBA" id="ARBA00022723"/>
    </source>
</evidence>
<reference evidence="12 13" key="1">
    <citation type="journal article" date="2020" name="Nature">
        <title>Six reference-quality genomes reveal evolution of bat adaptations.</title>
        <authorList>
            <person name="Jebb D."/>
            <person name="Huang Z."/>
            <person name="Pippel M."/>
            <person name="Hughes G.M."/>
            <person name="Lavrichenko K."/>
            <person name="Devanna P."/>
            <person name="Winkler S."/>
            <person name="Jermiin L.S."/>
            <person name="Skirmuntt E.C."/>
            <person name="Katzourakis A."/>
            <person name="Burkitt-Gray L."/>
            <person name="Ray D.A."/>
            <person name="Sullivan K.A.M."/>
            <person name="Roscito J.G."/>
            <person name="Kirilenko B.M."/>
            <person name="Davalos L.M."/>
            <person name="Corthals A.P."/>
            <person name="Power M.L."/>
            <person name="Jones G."/>
            <person name="Ransome R.D."/>
            <person name="Dechmann D.K.N."/>
            <person name="Locatelli A.G."/>
            <person name="Puechmaille S.J."/>
            <person name="Fedrigo O."/>
            <person name="Jarvis E.D."/>
            <person name="Hiller M."/>
            <person name="Vernes S.C."/>
            <person name="Myers E.W."/>
            <person name="Teeling E.C."/>
        </authorList>
    </citation>
    <scope>NUCLEOTIDE SEQUENCE [LARGE SCALE GENOMIC DNA]</scope>
    <source>
        <strain evidence="12">MPipKuh1</strain>
        <tissue evidence="12">Flight muscle</tissue>
    </source>
</reference>
<dbReference type="InterPro" id="IPR050331">
    <property type="entry name" value="Zinc_finger"/>
</dbReference>
<feature type="domain" description="C2H2-type" evidence="10">
    <location>
        <begin position="329"/>
        <end position="358"/>
    </location>
</feature>
<dbReference type="PANTHER" id="PTHR16515:SF10">
    <property type="entry name" value="HISTONE-LYSINE N-METHYLTRANSFERASE PRDM9-RELATED"/>
    <property type="match status" value="1"/>
</dbReference>
<dbReference type="EMBL" id="JACAGB010000032">
    <property type="protein sequence ID" value="KAF6294719.1"/>
    <property type="molecule type" value="Genomic_DNA"/>
</dbReference>
<dbReference type="Pfam" id="PF00096">
    <property type="entry name" value="zf-C2H2"/>
    <property type="match status" value="6"/>
</dbReference>
<feature type="domain" description="C2H2-type" evidence="10">
    <location>
        <begin position="359"/>
        <end position="386"/>
    </location>
</feature>
<organism evidence="12 13">
    <name type="scientific">Pipistrellus kuhlii</name>
    <name type="common">Kuhl's pipistrelle</name>
    <dbReference type="NCBI Taxonomy" id="59472"/>
    <lineage>
        <taxon>Eukaryota</taxon>
        <taxon>Metazoa</taxon>
        <taxon>Chordata</taxon>
        <taxon>Craniata</taxon>
        <taxon>Vertebrata</taxon>
        <taxon>Euteleostomi</taxon>
        <taxon>Mammalia</taxon>
        <taxon>Eutheria</taxon>
        <taxon>Laurasiatheria</taxon>
        <taxon>Chiroptera</taxon>
        <taxon>Yangochiroptera</taxon>
        <taxon>Vespertilionidae</taxon>
        <taxon>Pipistrellus</taxon>
    </lineage>
</organism>
<dbReference type="SMART" id="SM00349">
    <property type="entry name" value="KRAB"/>
    <property type="match status" value="1"/>
</dbReference>
<evidence type="ECO:0008006" key="14">
    <source>
        <dbReference type="Google" id="ProtNLM"/>
    </source>
</evidence>
<feature type="domain" description="C2H2-type" evidence="10">
    <location>
        <begin position="387"/>
        <end position="414"/>
    </location>
</feature>
<comment type="similarity">
    <text evidence="2">Belongs to the krueppel C2H2-type zinc-finger protein family.</text>
</comment>
<feature type="domain" description="KRAB" evidence="11">
    <location>
        <begin position="27"/>
        <end position="98"/>
    </location>
</feature>
<dbReference type="FunFam" id="3.30.160.60:FF:000352">
    <property type="entry name" value="zinc finger protein 3 homolog"/>
    <property type="match status" value="1"/>
</dbReference>
<feature type="domain" description="C2H2-type" evidence="10">
    <location>
        <begin position="245"/>
        <end position="274"/>
    </location>
</feature>
<sequence length="505" mass="57910">MPANQSSPQWTLSQAAAEHGRLCEVLLSFEDVTVDFSRDEWQYLDPAQRRLYRDVTLENYSHLLSVGYQVPKLEVIFKLEQGEGPWTLEGETPHQSCSDKNIGKTQQQRISGEVSFHYEKFGQTIEDDSLCSILEELWQDNDQLVRFQENQNNPISHVKVFIKERGYECKNIEKIIHVSTKLVPSIKILHNCDIFGKSLKNTSNLHNHNKSNATLNLDKIFGNGNNFAHSFSCTKNENANNTGANACEHNQCGKHLGHKQALIHHQKIHTWGKRYVCTKYVKNFTQKPDLFEHQKIHAGEKAHECNNSEKVFTQKPQIDVAQCVYTREKPCIGTQCGKAFTLKSNLITHQKIHTGQKPYKCSECGKAFFHRSYLFRHMRIHTGEKPYECSECGRGFSQNSDLNIHQKTHTGEKLYACSVCGKAFTRKSALRMHQRIDTGEKPYVCTECGKAFIQKSHFNTHQRIHTGEKPYECSDCGKTFTKKSQLHVHGRIHTGEKPYICSVQL</sequence>
<evidence type="ECO:0000313" key="13">
    <source>
        <dbReference type="Proteomes" id="UP000558488"/>
    </source>
</evidence>
<dbReference type="PROSITE" id="PS50805">
    <property type="entry name" value="KRAB"/>
    <property type="match status" value="1"/>
</dbReference>
<evidence type="ECO:0000313" key="12">
    <source>
        <dbReference type="EMBL" id="KAF6294719.1"/>
    </source>
</evidence>
<dbReference type="CDD" id="cd07765">
    <property type="entry name" value="KRAB_A-box"/>
    <property type="match status" value="1"/>
</dbReference>
<dbReference type="Gene3D" id="3.30.160.60">
    <property type="entry name" value="Classic Zinc Finger"/>
    <property type="match status" value="7"/>
</dbReference>
<dbReference type="InterPro" id="IPR001909">
    <property type="entry name" value="KRAB"/>
</dbReference>
<dbReference type="OrthoDB" id="9411774at2759"/>
<dbReference type="FunFam" id="3.30.160.60:FF:000384">
    <property type="entry name" value="Zinc finger protein 550"/>
    <property type="match status" value="1"/>
</dbReference>
<dbReference type="SMART" id="SM00355">
    <property type="entry name" value="ZnF_C2H2"/>
    <property type="match status" value="8"/>
</dbReference>
<evidence type="ECO:0000256" key="6">
    <source>
        <dbReference type="ARBA" id="ARBA00022833"/>
    </source>
</evidence>
<keyword evidence="7" id="KW-0238">DNA-binding</keyword>
<dbReference type="SUPFAM" id="SSF109640">
    <property type="entry name" value="KRAB domain (Kruppel-associated box)"/>
    <property type="match status" value="1"/>
</dbReference>
<evidence type="ECO:0000256" key="9">
    <source>
        <dbReference type="PROSITE-ProRule" id="PRU00042"/>
    </source>
</evidence>
<dbReference type="PROSITE" id="PS00028">
    <property type="entry name" value="ZINC_FINGER_C2H2_1"/>
    <property type="match status" value="6"/>
</dbReference>
<evidence type="ECO:0000259" key="10">
    <source>
        <dbReference type="PROSITE" id="PS50157"/>
    </source>
</evidence>
<protein>
    <recommendedName>
        <fullName evidence="14">Zinc finger protein 41</fullName>
    </recommendedName>
</protein>
<dbReference type="InterPro" id="IPR036051">
    <property type="entry name" value="KRAB_dom_sf"/>
</dbReference>
<evidence type="ECO:0000256" key="1">
    <source>
        <dbReference type="ARBA" id="ARBA00004123"/>
    </source>
</evidence>
<gene>
    <name evidence="12" type="ORF">mPipKuh1_019278</name>
</gene>
<keyword evidence="4" id="KW-0677">Repeat</keyword>
<evidence type="ECO:0000256" key="7">
    <source>
        <dbReference type="ARBA" id="ARBA00023125"/>
    </source>
</evidence>
<dbReference type="InterPro" id="IPR013087">
    <property type="entry name" value="Znf_C2H2_type"/>
</dbReference>
<evidence type="ECO:0000256" key="4">
    <source>
        <dbReference type="ARBA" id="ARBA00022737"/>
    </source>
</evidence>
<dbReference type="GO" id="GO:0010845">
    <property type="term" value="P:positive regulation of reciprocal meiotic recombination"/>
    <property type="evidence" value="ECO:0007669"/>
    <property type="project" value="TreeGrafter"/>
</dbReference>
<feature type="domain" description="C2H2-type" evidence="10">
    <location>
        <begin position="443"/>
        <end position="470"/>
    </location>
</feature>
<evidence type="ECO:0000259" key="11">
    <source>
        <dbReference type="PROSITE" id="PS50805"/>
    </source>
</evidence>
<dbReference type="Proteomes" id="UP000558488">
    <property type="component" value="Unassembled WGS sequence"/>
</dbReference>
<dbReference type="FunFam" id="3.30.160.60:FF:000416">
    <property type="entry name" value="zinc finger protein 879 isoform X1"/>
    <property type="match status" value="1"/>
</dbReference>
<dbReference type="FunFam" id="3.30.160.60:FF:002254">
    <property type="entry name" value="Zinc finger protein 540"/>
    <property type="match status" value="1"/>
</dbReference>
<dbReference type="GO" id="GO:0005634">
    <property type="term" value="C:nucleus"/>
    <property type="evidence" value="ECO:0007669"/>
    <property type="project" value="UniProtKB-SubCell"/>
</dbReference>
<keyword evidence="6" id="KW-0862">Zinc</keyword>
<dbReference type="Gene3D" id="6.10.140.140">
    <property type="match status" value="1"/>
</dbReference>
<keyword evidence="13" id="KW-1185">Reference proteome</keyword>
<dbReference type="GO" id="GO:0008270">
    <property type="term" value="F:zinc ion binding"/>
    <property type="evidence" value="ECO:0007669"/>
    <property type="project" value="UniProtKB-KW"/>
</dbReference>
<dbReference type="PROSITE" id="PS50157">
    <property type="entry name" value="ZINC_FINGER_C2H2_2"/>
    <property type="match status" value="8"/>
</dbReference>
<dbReference type="FunFam" id="3.30.160.60:FF:001498">
    <property type="entry name" value="Zinc finger protein 404"/>
    <property type="match status" value="1"/>
</dbReference>
<comment type="subcellular location">
    <subcellularLocation>
        <location evidence="1">Nucleus</location>
    </subcellularLocation>
</comment>
<dbReference type="Pfam" id="PF01352">
    <property type="entry name" value="KRAB"/>
    <property type="match status" value="1"/>
</dbReference>
<dbReference type="GO" id="GO:0010844">
    <property type="term" value="F:recombination hotspot binding"/>
    <property type="evidence" value="ECO:0007669"/>
    <property type="project" value="TreeGrafter"/>
</dbReference>
<dbReference type="GO" id="GO:0006355">
    <property type="term" value="P:regulation of DNA-templated transcription"/>
    <property type="evidence" value="ECO:0007669"/>
    <property type="project" value="InterPro"/>
</dbReference>
<dbReference type="AlphaFoldDB" id="A0A7J7T217"/>
<feature type="domain" description="C2H2-type" evidence="10">
    <location>
        <begin position="471"/>
        <end position="498"/>
    </location>
</feature>
<accession>A0A7J7T217</accession>
<name>A0A7J7T217_PIPKU</name>
<dbReference type="InterPro" id="IPR036236">
    <property type="entry name" value="Znf_C2H2_sf"/>
</dbReference>
<feature type="domain" description="C2H2-type" evidence="10">
    <location>
        <begin position="415"/>
        <end position="442"/>
    </location>
</feature>
<dbReference type="GO" id="GO:0042800">
    <property type="term" value="F:histone H3K4 methyltransferase activity"/>
    <property type="evidence" value="ECO:0007669"/>
    <property type="project" value="TreeGrafter"/>
</dbReference>
<evidence type="ECO:0000256" key="8">
    <source>
        <dbReference type="ARBA" id="ARBA00023242"/>
    </source>
</evidence>
<dbReference type="SUPFAM" id="SSF57667">
    <property type="entry name" value="beta-beta-alpha zinc fingers"/>
    <property type="match status" value="5"/>
</dbReference>
<dbReference type="GO" id="GO:0046975">
    <property type="term" value="F:histone H3K36 methyltransferase activity"/>
    <property type="evidence" value="ECO:0007669"/>
    <property type="project" value="TreeGrafter"/>
</dbReference>
<dbReference type="FunFam" id="3.30.160.60:FF:000295">
    <property type="entry name" value="zinc finger protein 19"/>
    <property type="match status" value="1"/>
</dbReference>